<dbReference type="EMBL" id="VSWD01000012">
    <property type="protein sequence ID" value="KAK3085892.1"/>
    <property type="molecule type" value="Genomic_DNA"/>
</dbReference>
<feature type="region of interest" description="Disordered" evidence="2">
    <location>
        <begin position="886"/>
        <end position="990"/>
    </location>
</feature>
<name>A0AA88XIJ3_PINIB</name>
<feature type="compositionally biased region" description="Basic and acidic residues" evidence="2">
    <location>
        <begin position="1419"/>
        <end position="1433"/>
    </location>
</feature>
<accession>A0AA88XIJ3</accession>
<feature type="compositionally biased region" description="Polar residues" evidence="2">
    <location>
        <begin position="1382"/>
        <end position="1391"/>
    </location>
</feature>
<evidence type="ECO:0000256" key="1">
    <source>
        <dbReference type="ARBA" id="ARBA00005271"/>
    </source>
</evidence>
<dbReference type="PROSITE" id="PS50186">
    <property type="entry name" value="DEP"/>
    <property type="match status" value="1"/>
</dbReference>
<proteinExistence type="inferred from homology"/>
<feature type="compositionally biased region" description="Basic and acidic residues" evidence="2">
    <location>
        <begin position="1397"/>
        <end position="1406"/>
    </location>
</feature>
<dbReference type="Gene3D" id="1.10.10.10">
    <property type="entry name" value="Winged helix-like DNA-binding domain superfamily/Winged helix DNA-binding domain"/>
    <property type="match status" value="1"/>
</dbReference>
<feature type="compositionally biased region" description="Polar residues" evidence="2">
    <location>
        <begin position="1569"/>
        <end position="1634"/>
    </location>
</feature>
<dbReference type="GO" id="GO:0005856">
    <property type="term" value="C:cytoskeleton"/>
    <property type="evidence" value="ECO:0007669"/>
    <property type="project" value="TreeGrafter"/>
</dbReference>
<evidence type="ECO:0000313" key="5">
    <source>
        <dbReference type="EMBL" id="KAK3085892.1"/>
    </source>
</evidence>
<feature type="region of interest" description="Disordered" evidence="2">
    <location>
        <begin position="303"/>
        <end position="336"/>
    </location>
</feature>
<gene>
    <name evidence="5" type="ORF">FSP39_010094</name>
</gene>
<evidence type="ECO:0000259" key="4">
    <source>
        <dbReference type="PROSITE" id="PS51444"/>
    </source>
</evidence>
<dbReference type="GO" id="GO:0035556">
    <property type="term" value="P:intracellular signal transduction"/>
    <property type="evidence" value="ECO:0007669"/>
    <property type="project" value="InterPro"/>
</dbReference>
<keyword evidence="6" id="KW-1185">Reference proteome</keyword>
<feature type="non-terminal residue" evidence="5">
    <location>
        <position position="1"/>
    </location>
</feature>
<dbReference type="InterPro" id="IPR036390">
    <property type="entry name" value="WH_DNA-bd_sf"/>
</dbReference>
<dbReference type="SMART" id="SM00498">
    <property type="entry name" value="FH2"/>
    <property type="match status" value="1"/>
</dbReference>
<protein>
    <submittedName>
        <fullName evidence="5">Uncharacterized protein</fullName>
    </submittedName>
</protein>
<feature type="domain" description="DEP" evidence="3">
    <location>
        <begin position="1"/>
        <end position="60"/>
    </location>
</feature>
<evidence type="ECO:0000313" key="6">
    <source>
        <dbReference type="Proteomes" id="UP001186944"/>
    </source>
</evidence>
<feature type="compositionally biased region" description="Basic and acidic residues" evidence="2">
    <location>
        <begin position="180"/>
        <end position="195"/>
    </location>
</feature>
<dbReference type="InterPro" id="IPR015425">
    <property type="entry name" value="FH2_Formin"/>
</dbReference>
<feature type="domain" description="FH2" evidence="4">
    <location>
        <begin position="336"/>
        <end position="749"/>
    </location>
</feature>
<dbReference type="Pfam" id="PF02181">
    <property type="entry name" value="FH2"/>
    <property type="match status" value="1"/>
</dbReference>
<feature type="region of interest" description="Disordered" evidence="2">
    <location>
        <begin position="169"/>
        <end position="195"/>
    </location>
</feature>
<comment type="caution">
    <text evidence="5">The sequence shown here is derived from an EMBL/GenBank/DDBJ whole genome shotgun (WGS) entry which is preliminary data.</text>
</comment>
<feature type="compositionally biased region" description="Basic and acidic residues" evidence="2">
    <location>
        <begin position="1636"/>
        <end position="1645"/>
    </location>
</feature>
<feature type="compositionally biased region" description="Polar residues" evidence="2">
    <location>
        <begin position="1509"/>
        <end position="1518"/>
    </location>
</feature>
<dbReference type="Proteomes" id="UP001186944">
    <property type="component" value="Unassembled WGS sequence"/>
</dbReference>
<dbReference type="PROSITE" id="PS51444">
    <property type="entry name" value="FH2"/>
    <property type="match status" value="1"/>
</dbReference>
<dbReference type="Gene3D" id="1.20.58.2220">
    <property type="entry name" value="Formin, FH2 domain"/>
    <property type="match status" value="1"/>
</dbReference>
<sequence length="1686" mass="190423">NKPFRGSALITTLISQNPVRFRNRTAALQFAQNLFREGTIRGVFRAASFEDSDQLYVWHDENINSNFPRNMTSSSSTNRGKERSITNDDPPKITIQQIEKSEKPSLVNAFFKELEEDFPESGRSPDKSGHYATLTPWTIQRASTASSDSSADTITHSYTKYRDKSSGVRPIFSTPMATSSREHEAIPEESSIERTEGNSLEFELVSSLPRSTESSRRWHDSQHCYSDNEKQLIEEMKRLKRDHQEIVRGYEDRVNKLMTKMHELRGIAEMLENSSTKSSPYGVLPKNSLLSLIGARLDQDSRTTQEGATAFEFDPEGVVPPPLPPRPGRGNKVYPNKPIIRPSLKMKPLEWSRIILRDSGGDGSVTSIWHAMLEPKIDTEEVERLFRSLEPTGSEPVTLYDDVISRRGRTRPQLVTVMEREKSGRVAYTMKALPCSFDDVINAVTSLEVSAINSDRFAELMELFGAKEDVDKINNYVKRKSPGHLDHPEYMLLELSKMEHFRSRVDFLRFRYRMQWQLFEIDQQLRELHTACDEITNSLALKNLLETLLAVGNYLNGGSPNGQADGYSLDILNKLKDIQDKDSKGNLLDFVMKMYCQFYEVEIDIGCPTRFKLPEPSNMRHAAQVSFDSIQDTLANLLTELRSTRDKFHEEVHHTDSSQPMNTFRTTAENFFTSALEVISDEEKLLRETKDTFHKTKAYFMFDDNQCKPQEFFQVWAVFLHDCKYYWKLAHRKIAKERFEFEFKYKGQMSVNSAHGYDSFRASMLRRLTTLRGLPDHPVSSPLPTTEPVPKAISGGPSDGLEKPQVPPLPQRELVVPHSQATTAISPFTETAKAPSPMPLTSEPPLSLHKPQALSAMPNGHVPQTNYENHEDMENALTESQGDVRNVENERPPMPLPHEVPSVKTPDKSFSIKSWLKREPGKRNANAENRAMSEGKSQFADQETPQKRPGSGTTFSKIRNTVVQKITGTSSSAKRPSQLNVGHQEASDSVQKPIEVTPSFTPLRIITDNEIDPYMTSLGRTNDSQTSQLPVHFHSSSAERRNLEREGKWALGRKVVKGRNGSDISTEYAGLYHTPPFTTPVMDKDGYASPQVLAPFQVKNDINNNEKGATGSGSIDRNVNRNRAPLALGSNISISDAYGKDSSGKDQVHPHQQGNGWTPDAKIPSRVSNTVPKYKSKKVHNYENQGRFDVPNSVRQVAHPVAPTVQQMEPTTPSDTSLTALKVAQTESIPVQERSWNRTVQNARFDTIDGNSRVEDEKTSAALSVPTFQNTPVSSKSHTDRQKPLNLGRAYQRQHNQLPTGEIVNKTDRTLNKTVPPQKPPRTPQMQRAAAYRDLSQTKVLSSSKEEIDRDDLNVSRGRAGSRDDISSPALGTTEHDRSFNRSRGLSNSKENLFEQVRGKDLRRDGQNPQNISSLINRFEIRRQPKEFKKNDRYNFTPSKPVTNPTSENRAVVPLDDDDPPPLPPRSDHESINKPTSQVPHGRNTHTSYSDHHKVVPDTMQNGPRHLHPTQNAPNYTPKTPLRSTDAPYKVQTIHFREDTGASENDEGYKDQLRKAAANSSVFERYGRQQVTPQTKHNVEHSSALQHQYTPQTRTNDSVQRSRPFTQNTPFNPNSVNFQRTPNTLSTPHSQYPSHFTDKYTKDDDVVPQSLNNSNTRQKGHIQENGPTAVVQPMMVQHGSVAFMDI</sequence>
<dbReference type="InterPro" id="IPR042201">
    <property type="entry name" value="FH2_Formin_sf"/>
</dbReference>
<evidence type="ECO:0000256" key="2">
    <source>
        <dbReference type="SAM" id="MobiDB-lite"/>
    </source>
</evidence>
<dbReference type="PANTHER" id="PTHR45920:SF7">
    <property type="entry name" value="FORMIN-G"/>
    <property type="match status" value="1"/>
</dbReference>
<feature type="region of interest" description="Disordered" evidence="2">
    <location>
        <begin position="1098"/>
        <end position="1118"/>
    </location>
</feature>
<feature type="region of interest" description="Disordered" evidence="2">
    <location>
        <begin position="1568"/>
        <end position="1647"/>
    </location>
</feature>
<feature type="compositionally biased region" description="Polar residues" evidence="2">
    <location>
        <begin position="1407"/>
        <end position="1416"/>
    </location>
</feature>
<feature type="compositionally biased region" description="Polar residues" evidence="2">
    <location>
        <begin position="67"/>
        <end position="78"/>
    </location>
</feature>
<feature type="region of interest" description="Disordered" evidence="2">
    <location>
        <begin position="1135"/>
        <end position="1167"/>
    </location>
</feature>
<dbReference type="GO" id="GO:0051015">
    <property type="term" value="F:actin filament binding"/>
    <property type="evidence" value="ECO:0007669"/>
    <property type="project" value="TreeGrafter"/>
</dbReference>
<feature type="compositionally biased region" description="Basic and acidic residues" evidence="2">
    <location>
        <begin position="79"/>
        <end position="91"/>
    </location>
</feature>
<feature type="compositionally biased region" description="Polar residues" evidence="2">
    <location>
        <begin position="1434"/>
        <end position="1449"/>
    </location>
</feature>
<dbReference type="InterPro" id="IPR000591">
    <property type="entry name" value="DEP_dom"/>
</dbReference>
<comment type="similarity">
    <text evidence="1">Belongs to the formin homology family. Cappuccino subfamily.</text>
</comment>
<feature type="compositionally biased region" description="Polar residues" evidence="2">
    <location>
        <begin position="1100"/>
        <end position="1117"/>
    </location>
</feature>
<reference evidence="5" key="1">
    <citation type="submission" date="2019-08" db="EMBL/GenBank/DDBJ databases">
        <title>The improved chromosome-level genome for the pearl oyster Pinctada fucata martensii using PacBio sequencing and Hi-C.</title>
        <authorList>
            <person name="Zheng Z."/>
        </authorList>
    </citation>
    <scope>NUCLEOTIDE SEQUENCE</scope>
    <source>
        <strain evidence="5">ZZ-2019</strain>
        <tissue evidence="5">Adductor muscle</tissue>
    </source>
</reference>
<feature type="compositionally biased region" description="Polar residues" evidence="2">
    <location>
        <begin position="951"/>
        <end position="981"/>
    </location>
</feature>
<dbReference type="SUPFAM" id="SSF101447">
    <property type="entry name" value="Formin homology 2 domain (FH2 domain)"/>
    <property type="match status" value="1"/>
</dbReference>
<feature type="compositionally biased region" description="Basic and acidic residues" evidence="2">
    <location>
        <begin position="1138"/>
        <end position="1149"/>
    </location>
</feature>
<dbReference type="PANTHER" id="PTHR45920">
    <property type="entry name" value="FORMIN HOMOLOGY 2 DOMAIN CONTAINING, ISOFORM I"/>
    <property type="match status" value="1"/>
</dbReference>
<dbReference type="GO" id="GO:0030866">
    <property type="term" value="P:cortical actin cytoskeleton organization"/>
    <property type="evidence" value="ECO:0007669"/>
    <property type="project" value="TreeGrafter"/>
</dbReference>
<feature type="region of interest" description="Disordered" evidence="2">
    <location>
        <begin position="67"/>
        <end position="94"/>
    </location>
</feature>
<dbReference type="SUPFAM" id="SSF46785">
    <property type="entry name" value="Winged helix' DNA-binding domain"/>
    <property type="match status" value="1"/>
</dbReference>
<evidence type="ECO:0000259" key="3">
    <source>
        <dbReference type="PROSITE" id="PS50186"/>
    </source>
</evidence>
<feature type="compositionally biased region" description="Basic and acidic residues" evidence="2">
    <location>
        <begin position="1344"/>
        <end position="1354"/>
    </location>
</feature>
<feature type="compositionally biased region" description="Pro residues" evidence="2">
    <location>
        <begin position="318"/>
        <end position="327"/>
    </location>
</feature>
<organism evidence="5 6">
    <name type="scientific">Pinctada imbricata</name>
    <name type="common">Atlantic pearl-oyster</name>
    <name type="synonym">Pinctada martensii</name>
    <dbReference type="NCBI Taxonomy" id="66713"/>
    <lineage>
        <taxon>Eukaryota</taxon>
        <taxon>Metazoa</taxon>
        <taxon>Spiralia</taxon>
        <taxon>Lophotrochozoa</taxon>
        <taxon>Mollusca</taxon>
        <taxon>Bivalvia</taxon>
        <taxon>Autobranchia</taxon>
        <taxon>Pteriomorphia</taxon>
        <taxon>Pterioida</taxon>
        <taxon>Pterioidea</taxon>
        <taxon>Pteriidae</taxon>
        <taxon>Pinctada</taxon>
    </lineage>
</organism>
<feature type="region of interest" description="Disordered" evidence="2">
    <location>
        <begin position="775"/>
        <end position="804"/>
    </location>
</feature>
<dbReference type="InterPro" id="IPR036388">
    <property type="entry name" value="WH-like_DNA-bd_sf"/>
</dbReference>
<dbReference type="GO" id="GO:0005737">
    <property type="term" value="C:cytoplasm"/>
    <property type="evidence" value="ECO:0007669"/>
    <property type="project" value="TreeGrafter"/>
</dbReference>
<feature type="region of interest" description="Disordered" evidence="2">
    <location>
        <begin position="1293"/>
        <end position="1525"/>
    </location>
</feature>